<keyword evidence="1" id="KW-0732">Signal</keyword>
<sequence>MRKRPSITTAATAAAAASAVVLASSCAAQTGGGPGGEDTVRMAINGWVGYEASAAVLTYLLENELDVRVEQKQIDEQPSWQGLNDGDLDVIVENWGHEDLMEQYGPDGNDTVVDGGPNGNKGTLGWYVPSYLLEEYPDINTYQGVKENAEIFRTPESGDKGEFLAGDPAFVTQDQGMINHFDMDLKIVYAGSEAAEITTMRKKYSDEEPFLAYFYEPQWLHNELDLEHVEFPEYTEGCADDADDVSCGYPEYDLNKIFRKDFAEEDSPAYRLLDNWTWTNDDQNAVAEMIAQDGMDADEAAEKWVEDNRDVWESWIPEGADN</sequence>
<protein>
    <submittedName>
        <fullName evidence="3">Glycine betaine/proline transport system substrate-binding protein</fullName>
    </submittedName>
</protein>
<dbReference type="AlphaFoldDB" id="A0A7X0D7T7"/>
<feature type="chain" id="PRO_5039394305" evidence="1">
    <location>
        <begin position="24"/>
        <end position="322"/>
    </location>
</feature>
<dbReference type="GO" id="GO:0043190">
    <property type="term" value="C:ATP-binding cassette (ABC) transporter complex"/>
    <property type="evidence" value="ECO:0007669"/>
    <property type="project" value="InterPro"/>
</dbReference>
<evidence type="ECO:0000313" key="4">
    <source>
        <dbReference type="Proteomes" id="UP000546642"/>
    </source>
</evidence>
<dbReference type="EMBL" id="JACHDS010000001">
    <property type="protein sequence ID" value="MBB6174081.1"/>
    <property type="molecule type" value="Genomic_DNA"/>
</dbReference>
<evidence type="ECO:0000259" key="2">
    <source>
        <dbReference type="Pfam" id="PF04069"/>
    </source>
</evidence>
<dbReference type="InterPro" id="IPR007210">
    <property type="entry name" value="ABC_Gly_betaine_transp_sub-bd"/>
</dbReference>
<feature type="signal peptide" evidence="1">
    <location>
        <begin position="1"/>
        <end position="23"/>
    </location>
</feature>
<evidence type="ECO:0000256" key="1">
    <source>
        <dbReference type="SAM" id="SignalP"/>
    </source>
</evidence>
<dbReference type="RefSeq" id="WP_184077896.1">
    <property type="nucleotide sequence ID" value="NZ_JACHDS010000001.1"/>
</dbReference>
<feature type="domain" description="ABC-type glycine betaine transport system substrate-binding" evidence="2">
    <location>
        <begin position="38"/>
        <end position="306"/>
    </location>
</feature>
<comment type="caution">
    <text evidence="3">The sequence shown here is derived from an EMBL/GenBank/DDBJ whole genome shotgun (WGS) entry which is preliminary data.</text>
</comment>
<dbReference type="Proteomes" id="UP000546642">
    <property type="component" value="Unassembled WGS sequence"/>
</dbReference>
<evidence type="ECO:0000313" key="3">
    <source>
        <dbReference type="EMBL" id="MBB6174081.1"/>
    </source>
</evidence>
<dbReference type="PROSITE" id="PS51257">
    <property type="entry name" value="PROKAR_LIPOPROTEIN"/>
    <property type="match status" value="1"/>
</dbReference>
<dbReference type="GO" id="GO:0022857">
    <property type="term" value="F:transmembrane transporter activity"/>
    <property type="evidence" value="ECO:0007669"/>
    <property type="project" value="InterPro"/>
</dbReference>
<organism evidence="3 4">
    <name type="scientific">Nocardiopsis mwathae</name>
    <dbReference type="NCBI Taxonomy" id="1472723"/>
    <lineage>
        <taxon>Bacteria</taxon>
        <taxon>Bacillati</taxon>
        <taxon>Actinomycetota</taxon>
        <taxon>Actinomycetes</taxon>
        <taxon>Streptosporangiales</taxon>
        <taxon>Nocardiopsidaceae</taxon>
        <taxon>Nocardiopsis</taxon>
    </lineage>
</organism>
<keyword evidence="4" id="KW-1185">Reference proteome</keyword>
<accession>A0A7X0D7T7</accession>
<dbReference type="Gene3D" id="3.40.190.10">
    <property type="entry name" value="Periplasmic binding protein-like II"/>
    <property type="match status" value="1"/>
</dbReference>
<reference evidence="3 4" key="1">
    <citation type="submission" date="2020-08" db="EMBL/GenBank/DDBJ databases">
        <title>Sequencing the genomes of 1000 actinobacteria strains.</title>
        <authorList>
            <person name="Klenk H.-P."/>
        </authorList>
    </citation>
    <scope>NUCLEOTIDE SEQUENCE [LARGE SCALE GENOMIC DNA]</scope>
    <source>
        <strain evidence="3 4">DSM 46659</strain>
    </source>
</reference>
<name>A0A7X0D7T7_9ACTN</name>
<dbReference type="SUPFAM" id="SSF53850">
    <property type="entry name" value="Periplasmic binding protein-like II"/>
    <property type="match status" value="1"/>
</dbReference>
<dbReference type="Pfam" id="PF04069">
    <property type="entry name" value="OpuAC"/>
    <property type="match status" value="1"/>
</dbReference>
<dbReference type="Gene3D" id="3.40.190.100">
    <property type="entry name" value="Glycine betaine-binding periplasmic protein, domain 2"/>
    <property type="match status" value="1"/>
</dbReference>
<dbReference type="CDD" id="cd13643">
    <property type="entry name" value="PBP2_BCP_2"/>
    <property type="match status" value="1"/>
</dbReference>
<gene>
    <name evidence="3" type="ORF">HNR23_004141</name>
</gene>
<proteinExistence type="predicted"/>